<organism evidence="1 2">
    <name type="scientific">Flavobacterium geliluteum</name>
    <dbReference type="NCBI Taxonomy" id="2816120"/>
    <lineage>
        <taxon>Bacteria</taxon>
        <taxon>Pseudomonadati</taxon>
        <taxon>Bacteroidota</taxon>
        <taxon>Flavobacteriia</taxon>
        <taxon>Flavobacteriales</taxon>
        <taxon>Flavobacteriaceae</taxon>
        <taxon>Flavobacterium</taxon>
    </lineage>
</organism>
<proteinExistence type="predicted"/>
<dbReference type="SUPFAM" id="SSF56112">
    <property type="entry name" value="Protein kinase-like (PK-like)"/>
    <property type="match status" value="1"/>
</dbReference>
<evidence type="ECO:0000313" key="2">
    <source>
        <dbReference type="Proteomes" id="UP000675047"/>
    </source>
</evidence>
<accession>A0A940XDD2</accession>
<dbReference type="InterPro" id="IPR011009">
    <property type="entry name" value="Kinase-like_dom_sf"/>
</dbReference>
<evidence type="ECO:0000313" key="1">
    <source>
        <dbReference type="EMBL" id="MBP4137624.1"/>
    </source>
</evidence>
<name>A0A940XDD2_9FLAO</name>
<protein>
    <submittedName>
        <fullName evidence="1">Kdo domain containing protein</fullName>
    </submittedName>
</protein>
<reference evidence="1 2" key="1">
    <citation type="submission" date="2021-03" db="EMBL/GenBank/DDBJ databases">
        <title>Flavobacterium Flabelliformis Sp. Nov. And Flavobacterium Geliluteum Sp. Nov., Two Novel Multidrug Resistant Psychrophilic Species Isolated From Antarctica.</title>
        <authorList>
            <person name="Kralova S."/>
            <person name="Busse H.J."/>
            <person name="Bezdicek M."/>
            <person name="Nykrynova M."/>
            <person name="Kroupova E."/>
            <person name="Krsek D."/>
            <person name="Sedlacek I."/>
        </authorList>
    </citation>
    <scope>NUCLEOTIDE SEQUENCE [LARGE SCALE GENOMIC DNA]</scope>
    <source>
        <strain evidence="1 2">P7388</strain>
    </source>
</reference>
<gene>
    <name evidence="1" type="ORF">J3495_05950</name>
</gene>
<keyword evidence="2" id="KW-1185">Reference proteome</keyword>
<sequence>MNFKVNLIFTAHTESLLNTIEEFNDSGTIFGNGQRNVIKLFDLDGKTINIKSFKIPHFINKIAYKYFRKSKARRSFEYANRLLNLGVGTPQPIAYFENYNVIGLDKSFYISEHLDCDLTYRELVEIPDYPDRDTILRQFTRFSFGLHEKGIEFLDHSPGNTLIKKNAVGDYDFFLVDLNRMEFHNEMSFEKRMKNLCRLTPLKEMVAIMSNEYAKLYKEASEEKIMETLWQFTADFQEQFYRKKRLKKKLKFWKK</sequence>
<comment type="caution">
    <text evidence="1">The sequence shown here is derived from an EMBL/GenBank/DDBJ whole genome shotgun (WGS) entry which is preliminary data.</text>
</comment>
<dbReference type="EMBL" id="JAGFBV010000007">
    <property type="protein sequence ID" value="MBP4137624.1"/>
    <property type="molecule type" value="Genomic_DNA"/>
</dbReference>
<dbReference type="AlphaFoldDB" id="A0A940XDD2"/>
<dbReference type="RefSeq" id="WP_210665658.1">
    <property type="nucleotide sequence ID" value="NZ_JAGFBV010000007.1"/>
</dbReference>
<dbReference type="Proteomes" id="UP000675047">
    <property type="component" value="Unassembled WGS sequence"/>
</dbReference>
<dbReference type="Pfam" id="PF06293">
    <property type="entry name" value="Kdo"/>
    <property type="match status" value="1"/>
</dbReference>